<evidence type="ECO:0000313" key="8">
    <source>
        <dbReference type="Proteomes" id="UP000288071"/>
    </source>
</evidence>
<evidence type="ECO:0000259" key="6">
    <source>
        <dbReference type="Pfam" id="PF25967"/>
    </source>
</evidence>
<feature type="signal peptide" evidence="3">
    <location>
        <begin position="1"/>
        <end position="24"/>
    </location>
</feature>
<dbReference type="GO" id="GO:0030313">
    <property type="term" value="C:cell envelope"/>
    <property type="evidence" value="ECO:0007669"/>
    <property type="project" value="UniProtKB-SubCell"/>
</dbReference>
<accession>A0A443LI78</accession>
<dbReference type="Pfam" id="PF25944">
    <property type="entry name" value="Beta-barrel_RND"/>
    <property type="match status" value="1"/>
</dbReference>
<dbReference type="Proteomes" id="UP000288071">
    <property type="component" value="Unassembled WGS sequence"/>
</dbReference>
<dbReference type="GO" id="GO:0005886">
    <property type="term" value="C:plasma membrane"/>
    <property type="evidence" value="ECO:0007669"/>
    <property type="project" value="TreeGrafter"/>
</dbReference>
<comment type="subcellular location">
    <subcellularLocation>
        <location evidence="1">Cell envelope</location>
    </subcellularLocation>
</comment>
<dbReference type="PANTHER" id="PTHR30158">
    <property type="entry name" value="ACRA/E-RELATED COMPONENT OF DRUG EFFLUX TRANSPORTER"/>
    <property type="match status" value="1"/>
</dbReference>
<feature type="domain" description="Multidrug resistance protein MdtA-like C-terminal permuted SH3" evidence="6">
    <location>
        <begin position="295"/>
        <end position="355"/>
    </location>
</feature>
<feature type="domain" description="Multidrug resistance protein MdtA-like barrel-sandwich hybrid" evidence="4">
    <location>
        <begin position="58"/>
        <end position="199"/>
    </location>
</feature>
<evidence type="ECO:0000256" key="1">
    <source>
        <dbReference type="ARBA" id="ARBA00004196"/>
    </source>
</evidence>
<gene>
    <name evidence="7" type="ORF">EOW66_18075</name>
</gene>
<evidence type="ECO:0000259" key="4">
    <source>
        <dbReference type="Pfam" id="PF25917"/>
    </source>
</evidence>
<reference evidence="7 8" key="1">
    <citation type="submission" date="2019-01" db="EMBL/GenBank/DDBJ databases">
        <title>Sinorhodobacter populi sp. nov. isolated from the symptomatic bark tissue of Populus euramericana canker.</title>
        <authorList>
            <person name="Xu G."/>
        </authorList>
    </citation>
    <scope>NUCLEOTIDE SEQUENCE [LARGE SCALE GENOMIC DNA]</scope>
    <source>
        <strain evidence="7 8">CGMCC 1.12963</strain>
    </source>
</reference>
<evidence type="ECO:0000313" key="7">
    <source>
        <dbReference type="EMBL" id="RWR48869.1"/>
    </source>
</evidence>
<dbReference type="EMBL" id="SAVA01000014">
    <property type="protein sequence ID" value="RWR48869.1"/>
    <property type="molecule type" value="Genomic_DNA"/>
</dbReference>
<dbReference type="InterPro" id="IPR058625">
    <property type="entry name" value="MdtA-like_BSH"/>
</dbReference>
<dbReference type="InterPro" id="IPR058626">
    <property type="entry name" value="MdtA-like_b-barrel"/>
</dbReference>
<evidence type="ECO:0000259" key="5">
    <source>
        <dbReference type="Pfam" id="PF25944"/>
    </source>
</evidence>
<dbReference type="PANTHER" id="PTHR30158:SF3">
    <property type="entry name" value="MULTIDRUG EFFLUX PUMP SUBUNIT ACRA-RELATED"/>
    <property type="match status" value="1"/>
</dbReference>
<reference evidence="8" key="2">
    <citation type="submission" date="2019-01" db="EMBL/GenBank/DDBJ databases">
        <title>Sinorhodobacter populi sp. nov. isolated from the symptomatic bark tissue of Populus euramericana canker.</title>
        <authorList>
            <person name="Li Y."/>
        </authorList>
    </citation>
    <scope>NUCLEOTIDE SEQUENCE [LARGE SCALE GENOMIC DNA]</scope>
    <source>
        <strain evidence="8">CGMCC 1.12963</strain>
    </source>
</reference>
<keyword evidence="8" id="KW-1185">Reference proteome</keyword>
<dbReference type="AlphaFoldDB" id="A0A443LI78"/>
<evidence type="ECO:0000256" key="2">
    <source>
        <dbReference type="ARBA" id="ARBA00009477"/>
    </source>
</evidence>
<organism evidence="7 8">
    <name type="scientific">Paenirhodobacter huangdaonensis</name>
    <dbReference type="NCBI Taxonomy" id="2501515"/>
    <lineage>
        <taxon>Bacteria</taxon>
        <taxon>Pseudomonadati</taxon>
        <taxon>Pseudomonadota</taxon>
        <taxon>Alphaproteobacteria</taxon>
        <taxon>Rhodobacterales</taxon>
        <taxon>Rhodobacter group</taxon>
        <taxon>Paenirhodobacter</taxon>
    </lineage>
</organism>
<protein>
    <submittedName>
        <fullName evidence="7">Efflux RND transporter periplasmic adaptor subunit</fullName>
    </submittedName>
</protein>
<dbReference type="Gene3D" id="2.40.50.100">
    <property type="match status" value="1"/>
</dbReference>
<dbReference type="Pfam" id="PF25917">
    <property type="entry name" value="BSH_RND"/>
    <property type="match status" value="1"/>
</dbReference>
<evidence type="ECO:0000256" key="3">
    <source>
        <dbReference type="SAM" id="SignalP"/>
    </source>
</evidence>
<feature type="chain" id="PRO_5019347945" evidence="3">
    <location>
        <begin position="25"/>
        <end position="385"/>
    </location>
</feature>
<dbReference type="InterPro" id="IPR006143">
    <property type="entry name" value="RND_pump_MFP"/>
</dbReference>
<proteinExistence type="inferred from homology"/>
<dbReference type="Gene3D" id="1.10.287.470">
    <property type="entry name" value="Helix hairpin bin"/>
    <property type="match status" value="1"/>
</dbReference>
<dbReference type="SUPFAM" id="SSF111369">
    <property type="entry name" value="HlyD-like secretion proteins"/>
    <property type="match status" value="1"/>
</dbReference>
<dbReference type="NCBIfam" id="TIGR01730">
    <property type="entry name" value="RND_mfp"/>
    <property type="match status" value="1"/>
</dbReference>
<keyword evidence="3" id="KW-0732">Signal</keyword>
<name>A0A443LI78_9RHOB</name>
<dbReference type="GO" id="GO:0022857">
    <property type="term" value="F:transmembrane transporter activity"/>
    <property type="evidence" value="ECO:0007669"/>
    <property type="project" value="InterPro"/>
</dbReference>
<dbReference type="RefSeq" id="WP_128157735.1">
    <property type="nucleotide sequence ID" value="NZ_JBHSOM010000018.1"/>
</dbReference>
<comment type="similarity">
    <text evidence="2">Belongs to the membrane fusion protein (MFP) (TC 8.A.1) family.</text>
</comment>
<dbReference type="InterPro" id="IPR058627">
    <property type="entry name" value="MdtA-like_C"/>
</dbReference>
<dbReference type="Gene3D" id="2.40.30.170">
    <property type="match status" value="1"/>
</dbReference>
<comment type="caution">
    <text evidence="7">The sequence shown here is derived from an EMBL/GenBank/DDBJ whole genome shotgun (WGS) entry which is preliminary data.</text>
</comment>
<sequence length="385" mass="40160">MSFSTPFRVLPLVALTLAATPLFAQQAQGPSRVTVVTAQTGDFPLTGRLPGRVKASTVAEVRPQVSGIIRERLFDEGASVAKDAPLYKIEDESYRAAVAAARAAVAQAQANRDLAVTEEKRAIELFGNNAGSAQKRDAAVASRQAADAALQLAQAQLMSSEIDLDRTTIRAPIAGVIGLSQTTTGALVAAQQATPLATIRALDTVYVDVTQSATDILRLTSTAEGREMRATGAARLILADGSIYHETGHLAAAEPNVEPTTGMITLRMTFQNPDHLLLPGMYVEVDLPQSMARGAVSLPQNTVMRDRTGNPFVWVVDNGTVAQRPVHIATSSGSDWIVTDGVREGDQVITSGFQKTAVGAPVEIVPAEGAAAGAATGGGAQGEGN</sequence>
<dbReference type="Gene3D" id="2.40.420.20">
    <property type="match status" value="1"/>
</dbReference>
<dbReference type="GO" id="GO:0046677">
    <property type="term" value="P:response to antibiotic"/>
    <property type="evidence" value="ECO:0007669"/>
    <property type="project" value="TreeGrafter"/>
</dbReference>
<dbReference type="Pfam" id="PF25967">
    <property type="entry name" value="RND-MFP_C"/>
    <property type="match status" value="1"/>
</dbReference>
<feature type="domain" description="Multidrug resistance protein MdtA-like beta-barrel" evidence="5">
    <location>
        <begin position="204"/>
        <end position="287"/>
    </location>
</feature>